<dbReference type="Proteomes" id="UP000078124">
    <property type="component" value="Unassembled WGS sequence"/>
</dbReference>
<dbReference type="AlphaFoldDB" id="A0A8G2A1Z6"/>
<dbReference type="EMBL" id="FLAC01000012">
    <property type="protein sequence ID" value="SAP95504.1"/>
    <property type="molecule type" value="Genomic_DNA"/>
</dbReference>
<comment type="caution">
    <text evidence="1">The sequence shown here is derived from an EMBL/GenBank/DDBJ whole genome shotgun (WGS) entry which is preliminary data.</text>
</comment>
<reference evidence="1 2" key="1">
    <citation type="submission" date="2016-05" db="EMBL/GenBank/DDBJ databases">
        <authorList>
            <consortium name="Pathogen Informatics"/>
        </authorList>
    </citation>
    <scope>NUCLEOTIDE SEQUENCE [LARGE SCALE GENOMIC DNA]</scope>
    <source>
        <strain evidence="1 2">2880STDY5682802</strain>
    </source>
</reference>
<evidence type="ECO:0000313" key="1">
    <source>
        <dbReference type="EMBL" id="SAP95504.1"/>
    </source>
</evidence>
<protein>
    <submittedName>
        <fullName evidence="1">Uncharacterized protein</fullName>
    </submittedName>
</protein>
<name>A0A8G2A1Z6_RAOPL</name>
<proteinExistence type="predicted"/>
<sequence length="58" mass="6535">MSTLIIGSLLWRQVKNIRWRHAITALCGNGAPRVHPAVVLLYNLTTVKSELKWVTHGN</sequence>
<gene>
    <name evidence="1" type="ORF">SAMEA2273876_03290</name>
</gene>
<evidence type="ECO:0000313" key="2">
    <source>
        <dbReference type="Proteomes" id="UP000078124"/>
    </source>
</evidence>
<organism evidence="1 2">
    <name type="scientific">Raoultella planticola</name>
    <name type="common">Klebsiella planticola</name>
    <dbReference type="NCBI Taxonomy" id="575"/>
    <lineage>
        <taxon>Bacteria</taxon>
        <taxon>Pseudomonadati</taxon>
        <taxon>Pseudomonadota</taxon>
        <taxon>Gammaproteobacteria</taxon>
        <taxon>Enterobacterales</taxon>
        <taxon>Enterobacteriaceae</taxon>
        <taxon>Klebsiella/Raoultella group</taxon>
        <taxon>Raoultella</taxon>
    </lineage>
</organism>
<accession>A0A8G2A1Z6</accession>